<keyword evidence="3" id="KW-1185">Reference proteome</keyword>
<dbReference type="Pfam" id="PF16179">
    <property type="entry name" value="RHD_dimer"/>
    <property type="match status" value="1"/>
</dbReference>
<dbReference type="GO" id="GO:0001228">
    <property type="term" value="F:DNA-binding transcription activator activity, RNA polymerase II-specific"/>
    <property type="evidence" value="ECO:0007669"/>
    <property type="project" value="UniProtKB-ARBA"/>
</dbReference>
<organism evidence="2 3">
    <name type="scientific">Glossina brevipalpis</name>
    <dbReference type="NCBI Taxonomy" id="37001"/>
    <lineage>
        <taxon>Eukaryota</taxon>
        <taxon>Metazoa</taxon>
        <taxon>Ecdysozoa</taxon>
        <taxon>Arthropoda</taxon>
        <taxon>Hexapoda</taxon>
        <taxon>Insecta</taxon>
        <taxon>Pterygota</taxon>
        <taxon>Neoptera</taxon>
        <taxon>Endopterygota</taxon>
        <taxon>Diptera</taxon>
        <taxon>Brachycera</taxon>
        <taxon>Muscomorpha</taxon>
        <taxon>Hippoboscoidea</taxon>
        <taxon>Glossinidae</taxon>
        <taxon>Glossina</taxon>
    </lineage>
</organism>
<dbReference type="InterPro" id="IPR013783">
    <property type="entry name" value="Ig-like_fold"/>
</dbReference>
<evidence type="ECO:0000313" key="3">
    <source>
        <dbReference type="Proteomes" id="UP000091820"/>
    </source>
</evidence>
<sequence length="453" mass="51526">MQTENLQTPYVEIVEQPADRDLRFRYECEGRWAGAIPGVNSTPEKKTYPKIAIIGYKGPTEVIVSCVTKDEPYKPHPHRLVGSECKEGIFKAIINEESMSIEFRHLGIQCVKKKEIDAALKERQAKNVDPFSTGYEHRLHPANIDLNCVRLCFQVFIYIGTTKYALTPVVSQPIKDKKSMTDLVIRRLCTCAGTVEGNTEMILLCEKVSKADIKVRFFEQSTGWTAYGSFDQKDVHKQTAIVFRTPQYYNLNITKPAVVAIQLERISDGKLSKPYDFDYIPLDVAPGYLKQKRQRMNPMGDPQYHLMNYGGNVTSFNQMNIKRHQNDIKPYAPSILAFDNNNCNNRTSCMRMRNNLNQFHQQTQNAGNNLGMNTVSCSQMFNNFNQFNQATQYNMTYQNVGASVNGRILSNGQQNIPLSNINDPALMKSEEFQQILQMNENQIPIGGLSNLSL</sequence>
<dbReference type="PRINTS" id="PR00057">
    <property type="entry name" value="NFKBTNSCPFCT"/>
</dbReference>
<dbReference type="VEuPathDB" id="VectorBase:GBRI021979"/>
<dbReference type="GO" id="GO:0008063">
    <property type="term" value="P:Toll signaling pathway"/>
    <property type="evidence" value="ECO:0007669"/>
    <property type="project" value="UniProtKB-ARBA"/>
</dbReference>
<dbReference type="InterPro" id="IPR002909">
    <property type="entry name" value="IPT_dom"/>
</dbReference>
<dbReference type="Proteomes" id="UP000091820">
    <property type="component" value="Unassembled WGS sequence"/>
</dbReference>
<dbReference type="GO" id="GO:0033554">
    <property type="term" value="P:cellular response to stress"/>
    <property type="evidence" value="ECO:0007669"/>
    <property type="project" value="TreeGrafter"/>
</dbReference>
<dbReference type="GO" id="GO:0007249">
    <property type="term" value="P:canonical NF-kappaB signal transduction"/>
    <property type="evidence" value="ECO:0007669"/>
    <property type="project" value="UniProtKB-ARBA"/>
</dbReference>
<dbReference type="PANTHER" id="PTHR24169">
    <property type="entry name" value="NUCLEAR FACTOR NF-KAPPA-B PROTEIN"/>
    <property type="match status" value="1"/>
</dbReference>
<dbReference type="GO" id="GO:0005737">
    <property type="term" value="C:cytoplasm"/>
    <property type="evidence" value="ECO:0007669"/>
    <property type="project" value="InterPro"/>
</dbReference>
<dbReference type="GO" id="GO:0048935">
    <property type="term" value="P:peripheral nervous system neuron development"/>
    <property type="evidence" value="ECO:0007669"/>
    <property type="project" value="UniProtKB-ARBA"/>
</dbReference>
<dbReference type="InterPro" id="IPR011539">
    <property type="entry name" value="RHD_DNA_bind_dom"/>
</dbReference>
<dbReference type="InterPro" id="IPR000451">
    <property type="entry name" value="NFkB/Dor"/>
</dbReference>
<dbReference type="SMART" id="SM00429">
    <property type="entry name" value="IPT"/>
    <property type="match status" value="1"/>
</dbReference>
<dbReference type="InterPro" id="IPR014756">
    <property type="entry name" value="Ig_E-set"/>
</dbReference>
<dbReference type="GO" id="GO:0005654">
    <property type="term" value="C:nucleoplasm"/>
    <property type="evidence" value="ECO:0007669"/>
    <property type="project" value="UniProtKB-ARBA"/>
</dbReference>
<name>A0A1A9WJG3_9MUSC</name>
<dbReference type="Gene3D" id="2.60.40.10">
    <property type="entry name" value="Immunoglobulins"/>
    <property type="match status" value="1"/>
</dbReference>
<proteinExistence type="predicted"/>
<dbReference type="GO" id="GO:0045087">
    <property type="term" value="P:innate immune response"/>
    <property type="evidence" value="ECO:0007669"/>
    <property type="project" value="TreeGrafter"/>
</dbReference>
<dbReference type="Gene3D" id="2.60.40.340">
    <property type="entry name" value="Rel homology domain (RHD), DNA-binding domain"/>
    <property type="match status" value="1"/>
</dbReference>
<dbReference type="PROSITE" id="PS50254">
    <property type="entry name" value="REL_2"/>
    <property type="match status" value="1"/>
</dbReference>
<dbReference type="InterPro" id="IPR032397">
    <property type="entry name" value="RHD_dimer"/>
</dbReference>
<dbReference type="GO" id="GO:0034097">
    <property type="term" value="P:response to cytokine"/>
    <property type="evidence" value="ECO:0007669"/>
    <property type="project" value="TreeGrafter"/>
</dbReference>
<dbReference type="GO" id="GO:0038061">
    <property type="term" value="P:non-canonical NF-kappaB signal transduction"/>
    <property type="evidence" value="ECO:0007669"/>
    <property type="project" value="TreeGrafter"/>
</dbReference>
<dbReference type="EnsemblMetazoa" id="GBRI021979-RA">
    <property type="protein sequence ID" value="GBRI021979-PA"/>
    <property type="gene ID" value="GBRI021979"/>
</dbReference>
<dbReference type="GO" id="GO:0035206">
    <property type="term" value="P:regulation of hemocyte proliferation"/>
    <property type="evidence" value="ECO:0007669"/>
    <property type="project" value="UniProtKB-ARBA"/>
</dbReference>
<dbReference type="GO" id="GO:0000978">
    <property type="term" value="F:RNA polymerase II cis-regulatory region sequence-specific DNA binding"/>
    <property type="evidence" value="ECO:0007669"/>
    <property type="project" value="TreeGrafter"/>
</dbReference>
<dbReference type="SUPFAM" id="SSF49417">
    <property type="entry name" value="p53-like transcription factors"/>
    <property type="match status" value="1"/>
</dbReference>
<evidence type="ECO:0000313" key="2">
    <source>
        <dbReference type="EnsemblMetazoa" id="GBRI021979-PA"/>
    </source>
</evidence>
<dbReference type="AlphaFoldDB" id="A0A1A9WJG3"/>
<dbReference type="PROSITE" id="PS01204">
    <property type="entry name" value="REL_1"/>
    <property type="match status" value="1"/>
</dbReference>
<reference evidence="2" key="2">
    <citation type="submission" date="2020-05" db="UniProtKB">
        <authorList>
            <consortium name="EnsemblMetazoa"/>
        </authorList>
    </citation>
    <scope>IDENTIFICATION</scope>
    <source>
        <strain evidence="2">IAEA</strain>
    </source>
</reference>
<protein>
    <recommendedName>
        <fullName evidence="1">RHD domain-containing protein</fullName>
    </recommendedName>
</protein>
<dbReference type="SUPFAM" id="SSF81296">
    <property type="entry name" value="E set domains"/>
    <property type="match status" value="1"/>
</dbReference>
<reference evidence="3" key="1">
    <citation type="submission" date="2014-03" db="EMBL/GenBank/DDBJ databases">
        <authorList>
            <person name="Aksoy S."/>
            <person name="Warren W."/>
            <person name="Wilson R.K."/>
        </authorList>
    </citation>
    <scope>NUCLEOTIDE SEQUENCE [LARGE SCALE GENOMIC DNA]</scope>
    <source>
        <strain evidence="3">IAEA</strain>
    </source>
</reference>
<feature type="domain" description="RHD" evidence="1">
    <location>
        <begin position="6"/>
        <end position="181"/>
    </location>
</feature>
<dbReference type="Pfam" id="PF00554">
    <property type="entry name" value="RHD_DNA_bind"/>
    <property type="match status" value="1"/>
</dbReference>
<dbReference type="FunFam" id="2.60.40.10:FF:000046">
    <property type="entry name" value="Nuclear factor NF-kappa-B p105 subunit"/>
    <property type="match status" value="1"/>
</dbReference>
<dbReference type="InterPro" id="IPR008967">
    <property type="entry name" value="p53-like_TF_DNA-bd_sf"/>
</dbReference>
<dbReference type="InterPro" id="IPR030492">
    <property type="entry name" value="RHD_CS"/>
</dbReference>
<dbReference type="GO" id="GO:0002225">
    <property type="term" value="P:positive regulation of antimicrobial peptide production"/>
    <property type="evidence" value="ECO:0007669"/>
    <property type="project" value="UniProtKB-ARBA"/>
</dbReference>
<dbReference type="PANTHER" id="PTHR24169:SF25">
    <property type="entry name" value="DORSAL-RELATED IMMUNITY FACTOR DIF-RELATED"/>
    <property type="match status" value="1"/>
</dbReference>
<accession>A0A1A9WJG3</accession>
<dbReference type="STRING" id="37001.A0A1A9WJG3"/>
<evidence type="ECO:0000259" key="1">
    <source>
        <dbReference type="PROSITE" id="PS50254"/>
    </source>
</evidence>
<dbReference type="InterPro" id="IPR037059">
    <property type="entry name" value="RHD_DNA_bind_dom_sf"/>
</dbReference>